<dbReference type="Pfam" id="PF00172">
    <property type="entry name" value="Zn_clus"/>
    <property type="match status" value="1"/>
</dbReference>
<evidence type="ECO:0000256" key="5">
    <source>
        <dbReference type="SAM" id="MobiDB-lite"/>
    </source>
</evidence>
<proteinExistence type="predicted"/>
<evidence type="ECO:0000313" key="8">
    <source>
        <dbReference type="Proteomes" id="UP000275480"/>
    </source>
</evidence>
<dbReference type="SMART" id="SM00066">
    <property type="entry name" value="GAL4"/>
    <property type="match status" value="1"/>
</dbReference>
<reference evidence="7 8" key="1">
    <citation type="submission" date="2018-07" db="EMBL/GenBank/DDBJ databases">
        <title>Identification of spontaneous genetic mutation associated with occurrence of a yellow conidial color mutant of Aspergillus flavus.</title>
        <authorList>
            <person name="Chang P.-K."/>
            <person name="Mack B.M."/>
            <person name="Scharfenstein L."/>
            <person name="Gilbert M.K."/>
        </authorList>
    </citation>
    <scope>NUCLEOTIDE SEQUENCE [LARGE SCALE GENOMIC DNA]</scope>
    <source>
        <strain evidence="7 8">CA14</strain>
    </source>
</reference>
<keyword evidence="4" id="KW-0539">Nucleus</keyword>
<evidence type="ECO:0000313" key="7">
    <source>
        <dbReference type="EMBL" id="RMZ37319.1"/>
    </source>
</evidence>
<feature type="region of interest" description="Disordered" evidence="5">
    <location>
        <begin position="154"/>
        <end position="213"/>
    </location>
</feature>
<dbReference type="Gene3D" id="4.10.240.10">
    <property type="entry name" value="Zn(2)-C6 fungal-type DNA-binding domain"/>
    <property type="match status" value="1"/>
</dbReference>
<dbReference type="PROSITE" id="PS50048">
    <property type="entry name" value="ZN2_CY6_FUNGAL_2"/>
    <property type="match status" value="1"/>
</dbReference>
<keyword evidence="2" id="KW-0238">DNA-binding</keyword>
<dbReference type="EMBL" id="QQZZ01000177">
    <property type="protein sequence ID" value="RMZ37319.1"/>
    <property type="molecule type" value="Genomic_DNA"/>
</dbReference>
<comment type="caution">
    <text evidence="7">The sequence shown here is derived from an EMBL/GenBank/DDBJ whole genome shotgun (WGS) entry which is preliminary data.</text>
</comment>
<organism evidence="7 8">
    <name type="scientific">Aspergillus flavus</name>
    <dbReference type="NCBI Taxonomy" id="5059"/>
    <lineage>
        <taxon>Eukaryota</taxon>
        <taxon>Fungi</taxon>
        <taxon>Dikarya</taxon>
        <taxon>Ascomycota</taxon>
        <taxon>Pezizomycotina</taxon>
        <taxon>Eurotiomycetes</taxon>
        <taxon>Eurotiomycetidae</taxon>
        <taxon>Eurotiales</taxon>
        <taxon>Aspergillaceae</taxon>
        <taxon>Aspergillus</taxon>
        <taxon>Aspergillus subgen. Circumdati</taxon>
    </lineage>
</organism>
<dbReference type="InterPro" id="IPR036864">
    <property type="entry name" value="Zn2-C6_fun-type_DNA-bd_sf"/>
</dbReference>
<accession>A0AB74BS87</accession>
<dbReference type="GO" id="GO:0000976">
    <property type="term" value="F:transcription cis-regulatory region binding"/>
    <property type="evidence" value="ECO:0007669"/>
    <property type="project" value="TreeGrafter"/>
</dbReference>
<dbReference type="GO" id="GO:0005634">
    <property type="term" value="C:nucleus"/>
    <property type="evidence" value="ECO:0007669"/>
    <property type="project" value="TreeGrafter"/>
</dbReference>
<feature type="domain" description="Zn(2)-C6 fungal-type" evidence="6">
    <location>
        <begin position="106"/>
        <end position="134"/>
    </location>
</feature>
<evidence type="ECO:0000256" key="1">
    <source>
        <dbReference type="ARBA" id="ARBA00023015"/>
    </source>
</evidence>
<dbReference type="GO" id="GO:0008270">
    <property type="term" value="F:zinc ion binding"/>
    <property type="evidence" value="ECO:0007669"/>
    <property type="project" value="InterPro"/>
</dbReference>
<dbReference type="InterPro" id="IPR001138">
    <property type="entry name" value="Zn2Cys6_DnaBD"/>
</dbReference>
<dbReference type="Proteomes" id="UP000275480">
    <property type="component" value="Unassembled WGS sequence"/>
</dbReference>
<dbReference type="SUPFAM" id="SSF57701">
    <property type="entry name" value="Zn2/Cys6 DNA-binding domain"/>
    <property type="match status" value="1"/>
</dbReference>
<dbReference type="GO" id="GO:0045944">
    <property type="term" value="P:positive regulation of transcription by RNA polymerase II"/>
    <property type="evidence" value="ECO:0007669"/>
    <property type="project" value="TreeGrafter"/>
</dbReference>
<dbReference type="PANTHER" id="PTHR37534">
    <property type="entry name" value="TRANSCRIPTIONAL ACTIVATOR PROTEIN UGA3"/>
    <property type="match status" value="1"/>
</dbReference>
<evidence type="ECO:0000256" key="4">
    <source>
        <dbReference type="ARBA" id="ARBA00023242"/>
    </source>
</evidence>
<gene>
    <name evidence="7" type="ORF">CA14_011508</name>
</gene>
<dbReference type="AlphaFoldDB" id="A0AB74BS87"/>
<protein>
    <submittedName>
        <fullName evidence="7">C6 finger domain protein</fullName>
    </submittedName>
</protein>
<sequence length="585" mass="65597">MTTITVSGTPEIYSNHTYCTLQSFQSRTAKDERKWRPQALNHIWKVDAPREDSNELHKLLRSSPHNTRLAPLCCTVLSQELLIKLFLIIPTSLFGMSTPRHRSHDGCWTCKRHRRKCDRTRPTCKACSSRGVPCEGYEIRLRWGSGIASRGRFTGAEEPVEASIPPRVKGRQRDLSRERRRKCANVTNGKAKAGSYRPQRGSAVAEGTADTQSTERDRLFEEFLSSGINVLHSTSVNDSRNLLEPRLPILCQQSSSLYAICVALQASLMPTVRPHFYEYFDVALNLFRTELSSNVTYLEDGTFTAGLLLCSIGLMHGMPWSMHLHGMFGLLQAHGLYGPGERTEFRTHLLEVMGVMDLPTFTVGRSTSLGFWRQHCCNRASLQHPLGDEVEVVSGLPRSLLDIMSCIGHGATEEDFWNWPGSPGSLTQHQLWEAYRLAGMLAIRYGHLLLVPQSSGTLTGSTAQANEASSRPLILPSTTVIISRIVSHLDALRRAFTETEGVGSLVFNAIKYPAFIAGLQADIINAQPELKDVLRCCLSIHYHPHGFERDFELLLEVLEEWWSHHHDMTNAHELAFARGMEIGLL</sequence>
<evidence type="ECO:0000259" key="6">
    <source>
        <dbReference type="PROSITE" id="PS50048"/>
    </source>
</evidence>
<dbReference type="PROSITE" id="PS00463">
    <property type="entry name" value="ZN2_CY6_FUNGAL_1"/>
    <property type="match status" value="1"/>
</dbReference>
<evidence type="ECO:0000256" key="3">
    <source>
        <dbReference type="ARBA" id="ARBA00023163"/>
    </source>
</evidence>
<dbReference type="PANTHER" id="PTHR37534:SF44">
    <property type="entry name" value="ZN(II)2CYS6 TRANSCRIPTION FACTOR (EUROFUNG)"/>
    <property type="match status" value="1"/>
</dbReference>
<keyword evidence="3" id="KW-0804">Transcription</keyword>
<dbReference type="CDD" id="cd00067">
    <property type="entry name" value="GAL4"/>
    <property type="match status" value="1"/>
</dbReference>
<evidence type="ECO:0000256" key="2">
    <source>
        <dbReference type="ARBA" id="ARBA00023125"/>
    </source>
</evidence>
<dbReference type="GO" id="GO:0000981">
    <property type="term" value="F:DNA-binding transcription factor activity, RNA polymerase II-specific"/>
    <property type="evidence" value="ECO:0007669"/>
    <property type="project" value="InterPro"/>
</dbReference>
<name>A0AB74BS87_ASPFL</name>
<keyword evidence="1" id="KW-0805">Transcription regulation</keyword>